<dbReference type="AlphaFoldDB" id="A0A2S2PZR0"/>
<name>A0A2S2PZR0_9HEMI</name>
<dbReference type="OrthoDB" id="6743767at2759"/>
<dbReference type="GO" id="GO:0005634">
    <property type="term" value="C:nucleus"/>
    <property type="evidence" value="ECO:0007669"/>
    <property type="project" value="TreeGrafter"/>
</dbReference>
<gene>
    <name evidence="1" type="primary">GTF2IRD2_1</name>
    <name evidence="1" type="ORF">g.95808</name>
</gene>
<proteinExistence type="predicted"/>
<organism evidence="1">
    <name type="scientific">Sipha flava</name>
    <name type="common">yellow sugarcane aphid</name>
    <dbReference type="NCBI Taxonomy" id="143950"/>
    <lineage>
        <taxon>Eukaryota</taxon>
        <taxon>Metazoa</taxon>
        <taxon>Ecdysozoa</taxon>
        <taxon>Arthropoda</taxon>
        <taxon>Hexapoda</taxon>
        <taxon>Insecta</taxon>
        <taxon>Pterygota</taxon>
        <taxon>Neoptera</taxon>
        <taxon>Paraneoptera</taxon>
        <taxon>Hemiptera</taxon>
        <taxon>Sternorrhyncha</taxon>
        <taxon>Aphidomorpha</taxon>
        <taxon>Aphidoidea</taxon>
        <taxon>Aphididae</taxon>
        <taxon>Sipha</taxon>
    </lineage>
</organism>
<accession>A0A2S2PZR0</accession>
<evidence type="ECO:0000313" key="1">
    <source>
        <dbReference type="EMBL" id="MBY71015.1"/>
    </source>
</evidence>
<dbReference type="PANTHER" id="PTHR47831:SF1">
    <property type="entry name" value="GENERAL TRANSCRIPTION FACTOR II-I REPEAT DOMAIN-CONTAINING PROTEIN 2A-RELATED"/>
    <property type="match status" value="1"/>
</dbReference>
<reference evidence="1" key="1">
    <citation type="submission" date="2018-04" db="EMBL/GenBank/DDBJ databases">
        <title>Transcriptome assembly of Sipha flava.</title>
        <authorList>
            <person name="Scully E.D."/>
            <person name="Geib S.M."/>
            <person name="Palmer N.A."/>
            <person name="Koch K."/>
            <person name="Bradshaw J."/>
            <person name="Heng-Moss T."/>
            <person name="Sarath G."/>
        </authorList>
    </citation>
    <scope>NUCLEOTIDE SEQUENCE</scope>
</reference>
<dbReference type="InterPro" id="IPR042224">
    <property type="entry name" value="GTF2IRD2"/>
</dbReference>
<dbReference type="PANTHER" id="PTHR47831">
    <property type="entry name" value="GENERAL TRANSCRIPTION FACTOR II-I REPEAT DOMAIN-CONTAINING PROTEIN 2"/>
    <property type="match status" value="1"/>
</dbReference>
<dbReference type="EMBL" id="GGMS01001812">
    <property type="protein sequence ID" value="MBY71015.1"/>
    <property type="molecule type" value="Transcribed_RNA"/>
</dbReference>
<sequence length="130" mass="15565">MKLRLRETQLSLNNLVHFPTLKQLFNDSNDNKKYISYILLLKNEFMNIFADFQKYKNDFLLFSEPFSINVEHVWEDLQHKLIELQCNSVLKSKFETVGVSEIFKYLGNSYPKLKKHFSHILSRFGNFYCT</sequence>
<protein>
    <submittedName>
        <fullName evidence="1">General transcription factor II-I repeat domain-containing protein 2</fullName>
    </submittedName>
</protein>